<keyword evidence="3" id="KW-1185">Reference proteome</keyword>
<keyword evidence="1" id="KW-0472">Membrane</keyword>
<name>A0ABQ1HAQ8_9GAMM</name>
<evidence type="ECO:0000256" key="1">
    <source>
        <dbReference type="SAM" id="Phobius"/>
    </source>
</evidence>
<keyword evidence="1" id="KW-1133">Transmembrane helix</keyword>
<proteinExistence type="predicted"/>
<keyword evidence="1" id="KW-0812">Transmembrane</keyword>
<evidence type="ECO:0000313" key="3">
    <source>
        <dbReference type="Proteomes" id="UP000623419"/>
    </source>
</evidence>
<dbReference type="Proteomes" id="UP000623419">
    <property type="component" value="Unassembled WGS sequence"/>
</dbReference>
<feature type="transmembrane region" description="Helical" evidence="1">
    <location>
        <begin position="54"/>
        <end position="74"/>
    </location>
</feature>
<protein>
    <recommendedName>
        <fullName evidence="4">DUF4179 domain-containing protein</fullName>
    </recommendedName>
</protein>
<comment type="caution">
    <text evidence="2">The sequence shown here is derived from an EMBL/GenBank/DDBJ whole genome shotgun (WGS) entry which is preliminary data.</text>
</comment>
<dbReference type="EMBL" id="BMKC01000001">
    <property type="protein sequence ID" value="GGA68340.1"/>
    <property type="molecule type" value="Genomic_DNA"/>
</dbReference>
<evidence type="ECO:0008006" key="4">
    <source>
        <dbReference type="Google" id="ProtNLM"/>
    </source>
</evidence>
<reference evidence="3" key="1">
    <citation type="journal article" date="2019" name="Int. J. Syst. Evol. Microbiol.">
        <title>The Global Catalogue of Microorganisms (GCM) 10K type strain sequencing project: providing services to taxonomists for standard genome sequencing and annotation.</title>
        <authorList>
            <consortium name="The Broad Institute Genomics Platform"/>
            <consortium name="The Broad Institute Genome Sequencing Center for Infectious Disease"/>
            <person name="Wu L."/>
            <person name="Ma J."/>
        </authorList>
    </citation>
    <scope>NUCLEOTIDE SEQUENCE [LARGE SCALE GENOMIC DNA]</scope>
    <source>
        <strain evidence="3">CGMCC 1.15905</strain>
    </source>
</reference>
<gene>
    <name evidence="2" type="ORF">GCM10011521_03140</name>
</gene>
<accession>A0ABQ1HAQ8</accession>
<evidence type="ECO:0000313" key="2">
    <source>
        <dbReference type="EMBL" id="GGA68340.1"/>
    </source>
</evidence>
<dbReference type="RefSeq" id="WP_188660433.1">
    <property type="nucleotide sequence ID" value="NZ_BMKC01000001.1"/>
</dbReference>
<organism evidence="2 3">
    <name type="scientific">Arenimonas soli</name>
    <dbReference type="NCBI Taxonomy" id="2269504"/>
    <lineage>
        <taxon>Bacteria</taxon>
        <taxon>Pseudomonadati</taxon>
        <taxon>Pseudomonadota</taxon>
        <taxon>Gammaproteobacteria</taxon>
        <taxon>Lysobacterales</taxon>
        <taxon>Lysobacteraceae</taxon>
        <taxon>Arenimonas</taxon>
    </lineage>
</organism>
<sequence length="258" mass="28006">MSKLSGHELSPTLAARVKAAKGEPSPAAIEQAQQALMRRLHSEPPARRRTRGPLFAAAATAMLALVAFIAVPLLSSHGEAFAAVQRHFLDFNTLSMRVEQRVHGEIVQTSRMVVDAQGVVRTDVGEELSVIVDPGHERVLMLLHGPRHAMLSPLQGAKPSPDASLHWLEELRAFEGRAELLPGTRLFDGHVARGWSLQIEGSLIVLWADADGLPLAMQMGQPGEMGLTFHFEFDQPVPRGHLSSQVPAGYVLAEPDPD</sequence>